<gene>
    <name evidence="1" type="ORF">NEOCIP111885_03525</name>
</gene>
<reference evidence="1" key="1">
    <citation type="submission" date="2021-10" db="EMBL/GenBank/DDBJ databases">
        <authorList>
            <person name="Criscuolo A."/>
        </authorList>
    </citation>
    <scope>NUCLEOTIDE SEQUENCE</scope>
    <source>
        <strain evidence="1">CIP111885</strain>
    </source>
</reference>
<dbReference type="AlphaFoldDB" id="A0A9C7LBU0"/>
<accession>A0A9C7LBU0</accession>
<proteinExistence type="predicted"/>
<dbReference type="Proteomes" id="UP000789845">
    <property type="component" value="Unassembled WGS sequence"/>
</dbReference>
<name>A0A9C7LBU0_9BACI</name>
<sequence>MMFELLQKIYNITLELERILEQEDYEEFDRLLQIRNVTMTEVDGLKVNHPNFQYTNLETQLLEDIYALNSQLMKKSEDIKTNSELSINKMNSKKQLFKYKPYFKQTSGVFVDETLGKG</sequence>
<evidence type="ECO:0000313" key="2">
    <source>
        <dbReference type="Proteomes" id="UP000789845"/>
    </source>
</evidence>
<dbReference type="RefSeq" id="WP_230498018.1">
    <property type="nucleotide sequence ID" value="NZ_CAKJTG010000023.1"/>
</dbReference>
<evidence type="ECO:0008006" key="3">
    <source>
        <dbReference type="Google" id="ProtNLM"/>
    </source>
</evidence>
<comment type="caution">
    <text evidence="1">The sequence shown here is derived from an EMBL/GenBank/DDBJ whole genome shotgun (WGS) entry which is preliminary data.</text>
</comment>
<evidence type="ECO:0000313" key="1">
    <source>
        <dbReference type="EMBL" id="CAG9609782.1"/>
    </source>
</evidence>
<dbReference type="EMBL" id="CAKJTG010000023">
    <property type="protein sequence ID" value="CAG9609782.1"/>
    <property type="molecule type" value="Genomic_DNA"/>
</dbReference>
<organism evidence="1 2">
    <name type="scientific">Pseudoneobacillus rhizosphaerae</name>
    <dbReference type="NCBI Taxonomy" id="2880968"/>
    <lineage>
        <taxon>Bacteria</taxon>
        <taxon>Bacillati</taxon>
        <taxon>Bacillota</taxon>
        <taxon>Bacilli</taxon>
        <taxon>Bacillales</taxon>
        <taxon>Bacillaceae</taxon>
        <taxon>Pseudoneobacillus</taxon>
    </lineage>
</organism>
<keyword evidence="2" id="KW-1185">Reference proteome</keyword>
<protein>
    <recommendedName>
        <fullName evidence="3">Flagellar protein FliT</fullName>
    </recommendedName>
</protein>